<dbReference type="OrthoDB" id="127003at2759"/>
<feature type="compositionally biased region" description="Basic and acidic residues" evidence="1">
    <location>
        <begin position="136"/>
        <end position="150"/>
    </location>
</feature>
<sequence length="242" mass="27105">MALNDENGHSRYKQEDYRRRRPQKTKTQAFNELAAYLNAHTKNTNIPALTRANMQQRWRTYKTKKFQLTLKKGRTETGLGMTEKELRQGLSIQAKLDKLCSHFARIEKQFAMKANIRAPATLQLGLPQDGTGCCRTDSKYDEDKESRSEESDSAESSDEHLGASGSDNNDQSYDADEFSARNDFDDDQDEAADGPKPTDDGNEASSKNTGVIEPDDSFEPTPPEGALWTTGEEDELPPCLPC</sequence>
<comment type="caution">
    <text evidence="2">The sequence shown here is derived from an EMBL/GenBank/DDBJ whole genome shotgun (WGS) entry which is preliminary data.</text>
</comment>
<evidence type="ECO:0000313" key="3">
    <source>
        <dbReference type="Proteomes" id="UP000028582"/>
    </source>
</evidence>
<dbReference type="AlphaFoldDB" id="A0A080ZQH9"/>
<feature type="compositionally biased region" description="Basic and acidic residues" evidence="1">
    <location>
        <begin position="1"/>
        <end position="18"/>
    </location>
</feature>
<proteinExistence type="predicted"/>
<evidence type="ECO:0000256" key="1">
    <source>
        <dbReference type="SAM" id="MobiDB-lite"/>
    </source>
</evidence>
<name>A0A080ZQH9_PHYNI</name>
<reference evidence="2 3" key="1">
    <citation type="submission" date="2013-11" db="EMBL/GenBank/DDBJ databases">
        <title>The Genome Sequence of Phytophthora parasitica P1976.</title>
        <authorList>
            <consortium name="The Broad Institute Genomics Platform"/>
            <person name="Russ C."/>
            <person name="Tyler B."/>
            <person name="Panabieres F."/>
            <person name="Shan W."/>
            <person name="Tripathy S."/>
            <person name="Grunwald N."/>
            <person name="Machado M."/>
            <person name="Johnson C.S."/>
            <person name="Walker B."/>
            <person name="Young S."/>
            <person name="Zeng Q."/>
            <person name="Gargeya S."/>
            <person name="Fitzgerald M."/>
            <person name="Haas B."/>
            <person name="Abouelleil A."/>
            <person name="Allen A.W."/>
            <person name="Alvarado L."/>
            <person name="Arachchi H.M."/>
            <person name="Berlin A.M."/>
            <person name="Chapman S.B."/>
            <person name="Gainer-Dewar J."/>
            <person name="Goldberg J."/>
            <person name="Griggs A."/>
            <person name="Gujja S."/>
            <person name="Hansen M."/>
            <person name="Howarth C."/>
            <person name="Imamovic A."/>
            <person name="Ireland A."/>
            <person name="Larimer J."/>
            <person name="McCowan C."/>
            <person name="Murphy C."/>
            <person name="Pearson M."/>
            <person name="Poon T.W."/>
            <person name="Priest M."/>
            <person name="Roberts A."/>
            <person name="Saif S."/>
            <person name="Shea T."/>
            <person name="Sisk P."/>
            <person name="Sykes S."/>
            <person name="Wortman J."/>
            <person name="Nusbaum C."/>
            <person name="Birren B."/>
        </authorList>
    </citation>
    <scope>NUCLEOTIDE SEQUENCE [LARGE SCALE GENOMIC DNA]</scope>
    <source>
        <strain evidence="2 3">P1976</strain>
    </source>
</reference>
<evidence type="ECO:0000313" key="2">
    <source>
        <dbReference type="EMBL" id="ETO68890.1"/>
    </source>
</evidence>
<evidence type="ECO:0008006" key="4">
    <source>
        <dbReference type="Google" id="ProtNLM"/>
    </source>
</evidence>
<dbReference type="Proteomes" id="UP000028582">
    <property type="component" value="Unassembled WGS sequence"/>
</dbReference>
<organism evidence="2 3">
    <name type="scientific">Phytophthora nicotianae P1976</name>
    <dbReference type="NCBI Taxonomy" id="1317066"/>
    <lineage>
        <taxon>Eukaryota</taxon>
        <taxon>Sar</taxon>
        <taxon>Stramenopiles</taxon>
        <taxon>Oomycota</taxon>
        <taxon>Peronosporomycetes</taxon>
        <taxon>Peronosporales</taxon>
        <taxon>Peronosporaceae</taxon>
        <taxon>Phytophthora</taxon>
    </lineage>
</organism>
<protein>
    <recommendedName>
        <fullName evidence="4">Myb/SANT-like domain-containing protein</fullName>
    </recommendedName>
</protein>
<accession>A0A080ZQH9</accession>
<gene>
    <name evidence="2" type="ORF">F444_14369</name>
</gene>
<feature type="region of interest" description="Disordered" evidence="1">
    <location>
        <begin position="1"/>
        <end position="25"/>
    </location>
</feature>
<dbReference type="EMBL" id="ANJA01002605">
    <property type="protein sequence ID" value="ETO68890.1"/>
    <property type="molecule type" value="Genomic_DNA"/>
</dbReference>
<feature type="region of interest" description="Disordered" evidence="1">
    <location>
        <begin position="124"/>
        <end position="242"/>
    </location>
</feature>